<dbReference type="Proteomes" id="UP001211872">
    <property type="component" value="Chromosome"/>
</dbReference>
<sequence>MTLASLPEFERRCHEINTTHPQYREETPLVVAYEYRIHDQLSGALRLAGPLAAGSSLLVDAQLASCARKGLRHPRFTHRYPHPSSS</sequence>
<accession>A0ABY7PTN4</accession>
<dbReference type="RefSeq" id="WP_270128586.1">
    <property type="nucleotide sequence ID" value="NZ_CP115396.1"/>
</dbReference>
<dbReference type="EMBL" id="CP115396">
    <property type="protein sequence ID" value="WBO85985.1"/>
    <property type="molecule type" value="Genomic_DNA"/>
</dbReference>
<name>A0ABY7PTN4_9BACT</name>
<gene>
    <name evidence="1" type="ORF">O9Z63_06960</name>
</gene>
<organism evidence="1 2">
    <name type="scientific">Hymenobacter yonginensis</name>
    <dbReference type="NCBI Taxonomy" id="748197"/>
    <lineage>
        <taxon>Bacteria</taxon>
        <taxon>Pseudomonadati</taxon>
        <taxon>Bacteroidota</taxon>
        <taxon>Cytophagia</taxon>
        <taxon>Cytophagales</taxon>
        <taxon>Hymenobacteraceae</taxon>
        <taxon>Hymenobacter</taxon>
    </lineage>
</organism>
<protein>
    <submittedName>
        <fullName evidence="1">Uncharacterized protein</fullName>
    </submittedName>
</protein>
<keyword evidence="2" id="KW-1185">Reference proteome</keyword>
<proteinExistence type="predicted"/>
<evidence type="ECO:0000313" key="2">
    <source>
        <dbReference type="Proteomes" id="UP001211872"/>
    </source>
</evidence>
<evidence type="ECO:0000313" key="1">
    <source>
        <dbReference type="EMBL" id="WBO85985.1"/>
    </source>
</evidence>
<reference evidence="1 2" key="1">
    <citation type="journal article" date="2011" name="Int. J. Syst. Evol. Microbiol.">
        <title>Hymenobacter yonginensis sp. nov., isolated from a mesotrophic artificial lake.</title>
        <authorList>
            <person name="Joung Y."/>
            <person name="Cho S.H."/>
            <person name="Kim H."/>
            <person name="Kim S.B."/>
            <person name="Joh K."/>
        </authorList>
    </citation>
    <scope>NUCLEOTIDE SEQUENCE [LARGE SCALE GENOMIC DNA]</scope>
    <source>
        <strain evidence="1 2">KCTC 22745</strain>
    </source>
</reference>